<dbReference type="RefSeq" id="WP_225823509.1">
    <property type="nucleotide sequence ID" value="NZ_CBCSIS010000056.1"/>
</dbReference>
<sequence length="952" mass="104634">MNLTNSLSSLTERVGLNRYHLHIPLCSSPLDVEEFSGREFMSELYHYTVLFTSTDLNISPVQMLNKPATLTMGTGPLMALSGQKVVPGVVTHFKRIGGSRDQAKYQITLEPFLSLLRNQFRTHRFFVNKSVTDVVEEVLRDHGLKEWEYHFVLKADYPVREQINQYRESDLAFIERLLSEVGIFYFFTLHPETQTEVVNFGDKQSAWQFDKILPLSSPSGENDNGVSSVWGIDVRHNVIERSVTANDYNHREAQKILMSAPADMTYGEGEGVTYGDVYHYRARHLETGAKITPAAETGNFLARLEHERFLSGQTTVTGYSTDATLSPAQVLTISEVAVPPTLPSGAENGIIITSVGYMASRKEALIVMWEGMPYSETRCWRPPARPRPVISGTLTARVTSAKSNDIYAWQDASGMYRVKFDADRDGKSQGQESMPVRLAKPYGGDVYGFHFPLIQGTEVAIAFHEGDPDRPYIAHAMHDSRHVDHVTEKNHTRNVIRTPTNNKLRMEDERGKEHIKLSTEYGGKTQLNLGHNVNASRVLRGEGAELRTNDWVSVRGGRGILLTADAQPDVGSKMLEMDRAIEQLEQALTLARSLQVAAKGARATVSDIDSQKTLNSSLKYLKMPGVLVSAPAGIGILSPETVRLASGGASIGLVSGKNTDISAGLSFTVAASEAVSLFAQAAGMKMYAGAGKVDIQAQGDDMNVSALQDITVASGQGSVKVNASKELILSCGGAYIKLSGGNIELGCPGNILLKAANVNQTGPASLDTPPITFPKGYSGSFTIKNTETGEVKPFTKYKVTSPEGDVYEGVSDSSGKTAPLYSLTPGEMKIEFPREQKEEGPGHWVTVDHDYHGLKNTAIMAINRLTSMGDEGRVFGSEGKDYMNTKRDKIQEWQPLPSDISDNIEHQSVVHRYGEQRKVTQTFLEGDDAWAVTGQSWHWQPVIADDVYEANR</sequence>
<dbReference type="GeneID" id="61383847"/>
<dbReference type="Pfam" id="PF05954">
    <property type="entry name" value="Phage_GPD"/>
    <property type="match status" value="1"/>
</dbReference>
<dbReference type="NCBIfam" id="TIGR03361">
    <property type="entry name" value="VI_Rhs_Vgr"/>
    <property type="match status" value="1"/>
</dbReference>
<name>A0AAW8HH90_PLUGE</name>
<comment type="similarity">
    <text evidence="1">Belongs to the VgrG protein family.</text>
</comment>
<evidence type="ECO:0000259" key="3">
    <source>
        <dbReference type="Pfam" id="PF10106"/>
    </source>
</evidence>
<dbReference type="Gene3D" id="2.40.50.230">
    <property type="entry name" value="Gp5 N-terminal domain"/>
    <property type="match status" value="1"/>
</dbReference>
<gene>
    <name evidence="5" type="primary">vgrG</name>
    <name evidence="5" type="ORF">RBJ30_02705</name>
</gene>
<evidence type="ECO:0000256" key="1">
    <source>
        <dbReference type="ARBA" id="ARBA00005558"/>
    </source>
</evidence>
<dbReference type="InterPro" id="IPR018769">
    <property type="entry name" value="VgrG2_DUF2345"/>
</dbReference>
<evidence type="ECO:0000259" key="4">
    <source>
        <dbReference type="Pfam" id="PF13296"/>
    </source>
</evidence>
<dbReference type="Pfam" id="PF10106">
    <property type="entry name" value="DUF2345"/>
    <property type="match status" value="1"/>
</dbReference>
<dbReference type="Pfam" id="PF13296">
    <property type="entry name" value="T6SS_Vgr"/>
    <property type="match status" value="1"/>
</dbReference>
<dbReference type="InterPro" id="IPR037026">
    <property type="entry name" value="Vgr_OB-fold_dom_sf"/>
</dbReference>
<dbReference type="InterPro" id="IPR028244">
    <property type="entry name" value="T6SS_Rhs_Vgr_dom"/>
</dbReference>
<feature type="domain" description="DUF2345" evidence="3">
    <location>
        <begin position="616"/>
        <end position="764"/>
    </location>
</feature>
<dbReference type="Proteomes" id="UP001236270">
    <property type="component" value="Unassembled WGS sequence"/>
</dbReference>
<accession>A0AAW8HH90</accession>
<dbReference type="AlphaFoldDB" id="A0AAW8HH90"/>
<feature type="domain" description="Gp5/Type VI secretion system Vgr protein OB-fold" evidence="2">
    <location>
        <begin position="410"/>
        <end position="476"/>
    </location>
</feature>
<dbReference type="Gene3D" id="4.10.220.110">
    <property type="match status" value="1"/>
</dbReference>
<dbReference type="InterPro" id="IPR006531">
    <property type="entry name" value="Gp5/Vgr_OB"/>
</dbReference>
<dbReference type="Pfam" id="PF04717">
    <property type="entry name" value="Phage_base_V"/>
    <property type="match status" value="1"/>
</dbReference>
<dbReference type="Gene3D" id="2.30.110.50">
    <property type="match status" value="1"/>
</dbReference>
<dbReference type="SUPFAM" id="SSF69255">
    <property type="entry name" value="gp5 N-terminal domain-like"/>
    <property type="match status" value="1"/>
</dbReference>
<protein>
    <submittedName>
        <fullName evidence="5">Type VI secretion system tip protein VgrG</fullName>
    </submittedName>
</protein>
<dbReference type="EMBL" id="JAVDNV010000002">
    <property type="protein sequence ID" value="MDQ2308015.1"/>
    <property type="molecule type" value="Genomic_DNA"/>
</dbReference>
<dbReference type="NCBIfam" id="TIGR01646">
    <property type="entry name" value="vgr_GE"/>
    <property type="match status" value="1"/>
</dbReference>
<evidence type="ECO:0000313" key="6">
    <source>
        <dbReference type="Proteomes" id="UP001236270"/>
    </source>
</evidence>
<reference evidence="5" key="1">
    <citation type="submission" date="2023-08" db="EMBL/GenBank/DDBJ databases">
        <title>WGS of pathogenic bacterial species, Los Angeles County Public Health Laboratories.</title>
        <authorList>
            <person name="Garrigues J.M."/>
            <person name="Green N.M."/>
        </authorList>
    </citation>
    <scope>NUCLEOTIDE SEQUENCE</scope>
    <source>
        <strain evidence="5">LACPHL-BACT-2023-00068</strain>
    </source>
</reference>
<dbReference type="Gene3D" id="3.55.50.10">
    <property type="entry name" value="Baseplate protein-like domains"/>
    <property type="match status" value="1"/>
</dbReference>
<dbReference type="InterPro" id="IPR006533">
    <property type="entry name" value="T6SS_Vgr_RhsGE"/>
</dbReference>
<evidence type="ECO:0000259" key="2">
    <source>
        <dbReference type="Pfam" id="PF04717"/>
    </source>
</evidence>
<comment type="caution">
    <text evidence="5">The sequence shown here is derived from an EMBL/GenBank/DDBJ whole genome shotgun (WGS) entry which is preliminary data.</text>
</comment>
<organism evidence="5 6">
    <name type="scientific">Pluralibacter gergoviae</name>
    <name type="common">Enterobacter gergoviae</name>
    <dbReference type="NCBI Taxonomy" id="61647"/>
    <lineage>
        <taxon>Bacteria</taxon>
        <taxon>Pseudomonadati</taxon>
        <taxon>Pseudomonadota</taxon>
        <taxon>Gammaproteobacteria</taxon>
        <taxon>Enterobacterales</taxon>
        <taxon>Enterobacteriaceae</taxon>
        <taxon>Pluralibacter</taxon>
    </lineage>
</organism>
<dbReference type="SUPFAM" id="SSF69279">
    <property type="entry name" value="Phage tail proteins"/>
    <property type="match status" value="2"/>
</dbReference>
<feature type="domain" description="Putative type VI secretion system Rhs element associated Vgr" evidence="4">
    <location>
        <begin position="497"/>
        <end position="598"/>
    </location>
</feature>
<evidence type="ECO:0000313" key="5">
    <source>
        <dbReference type="EMBL" id="MDQ2308015.1"/>
    </source>
</evidence>
<proteinExistence type="inferred from homology"/>
<dbReference type="InterPro" id="IPR017847">
    <property type="entry name" value="T6SS_RhsGE_Vgr_subset"/>
</dbReference>